<dbReference type="Proteomes" id="UP000095602">
    <property type="component" value="Unassembled WGS sequence"/>
</dbReference>
<accession>A0A174KZ39</accession>
<gene>
    <name evidence="1" type="ORF">ERS852497_02046</name>
</gene>
<dbReference type="AlphaFoldDB" id="A0A174KZ39"/>
<dbReference type="RefSeq" id="WP_055274202.1">
    <property type="nucleotide sequence ID" value="NZ_CZAJ01000019.1"/>
</dbReference>
<protein>
    <submittedName>
        <fullName evidence="1">Uncharacterized protein</fullName>
    </submittedName>
</protein>
<proteinExistence type="predicted"/>
<reference evidence="1 2" key="1">
    <citation type="submission" date="2015-09" db="EMBL/GenBank/DDBJ databases">
        <authorList>
            <consortium name="Pathogen Informatics"/>
        </authorList>
    </citation>
    <scope>NUCLEOTIDE SEQUENCE [LARGE SCALE GENOMIC DNA]</scope>
    <source>
        <strain evidence="1 2">2789STDY5834884</strain>
    </source>
</reference>
<organism evidence="1 2">
    <name type="scientific">Agathobacter rectalis</name>
    <dbReference type="NCBI Taxonomy" id="39491"/>
    <lineage>
        <taxon>Bacteria</taxon>
        <taxon>Bacillati</taxon>
        <taxon>Bacillota</taxon>
        <taxon>Clostridia</taxon>
        <taxon>Lachnospirales</taxon>
        <taxon>Lachnospiraceae</taxon>
        <taxon>Agathobacter</taxon>
    </lineage>
</organism>
<dbReference type="EMBL" id="CZAJ01000019">
    <property type="protein sequence ID" value="CUP15128.1"/>
    <property type="molecule type" value="Genomic_DNA"/>
</dbReference>
<name>A0A174KZ39_9FIRM</name>
<sequence>MAYYNVCPHCGCNLDPGEKCDCESIKAREQETSRIFYSQILMTDEKGGQMAFTFDHPKGGAVSA</sequence>
<evidence type="ECO:0000313" key="1">
    <source>
        <dbReference type="EMBL" id="CUP15128.1"/>
    </source>
</evidence>
<evidence type="ECO:0000313" key="2">
    <source>
        <dbReference type="Proteomes" id="UP000095602"/>
    </source>
</evidence>